<feature type="region of interest" description="Disordered" evidence="1">
    <location>
        <begin position="1"/>
        <end position="24"/>
    </location>
</feature>
<dbReference type="InParanoid" id="A0A1S0TY97"/>
<dbReference type="EMBL" id="JH712085">
    <property type="protein sequence ID" value="EFO22272.1"/>
    <property type="molecule type" value="Genomic_DNA"/>
</dbReference>
<reference evidence="2" key="1">
    <citation type="submission" date="2012-04" db="EMBL/GenBank/DDBJ databases">
        <title>The Genome Sequence of Loa loa.</title>
        <authorList>
            <consortium name="The Broad Institute Genome Sequencing Platform"/>
            <consortium name="Broad Institute Genome Sequencing Center for Infectious Disease"/>
            <person name="Nutman T.B."/>
            <person name="Fink D.L."/>
            <person name="Russ C."/>
            <person name="Young S."/>
            <person name="Zeng Q."/>
            <person name="Gargeya S."/>
            <person name="Alvarado L."/>
            <person name="Berlin A."/>
            <person name="Chapman S.B."/>
            <person name="Chen Z."/>
            <person name="Freedman E."/>
            <person name="Gellesch M."/>
            <person name="Goldberg J."/>
            <person name="Griggs A."/>
            <person name="Gujja S."/>
            <person name="Heilman E.R."/>
            <person name="Heiman D."/>
            <person name="Howarth C."/>
            <person name="Mehta T."/>
            <person name="Neiman D."/>
            <person name="Pearson M."/>
            <person name="Roberts A."/>
            <person name="Saif S."/>
            <person name="Shea T."/>
            <person name="Shenoy N."/>
            <person name="Sisk P."/>
            <person name="Stolte C."/>
            <person name="Sykes S."/>
            <person name="White J."/>
            <person name="Yandava C."/>
            <person name="Haas B."/>
            <person name="Henn M.R."/>
            <person name="Nusbaum C."/>
            <person name="Birren B."/>
        </authorList>
    </citation>
    <scope>NUCLEOTIDE SEQUENCE [LARGE SCALE GENOMIC DNA]</scope>
</reference>
<dbReference type="CTD" id="9943624"/>
<dbReference type="GeneID" id="9943624"/>
<dbReference type="RefSeq" id="XP_003141798.1">
    <property type="nucleotide sequence ID" value="XM_003141750.1"/>
</dbReference>
<feature type="compositionally biased region" description="Polar residues" evidence="1">
    <location>
        <begin position="1"/>
        <end position="10"/>
    </location>
</feature>
<proteinExistence type="predicted"/>
<dbReference type="KEGG" id="loa:LOAG_06214"/>
<evidence type="ECO:0000313" key="2">
    <source>
        <dbReference type="EMBL" id="EFO22272.1"/>
    </source>
</evidence>
<dbReference type="AlphaFoldDB" id="A0A1S0TY97"/>
<gene>
    <name evidence="2" type="ORF">LOAG_06214</name>
</gene>
<name>A0A1S0TY97_LOALO</name>
<accession>A0A1S0TY97</accession>
<sequence>MDRLGQSNGSEFDRRSGPIFSSGNSDNNLHGGCMTAYNVLIIVEKRGGCRKNVYAYPFAPGTSRAHLLLSIQTNASAKFQPYERRTAPISLKIGQFLGFSNGNSKYRKQAHSSPMQLSFTILDPSQWVVR</sequence>
<organism evidence="2">
    <name type="scientific">Loa loa</name>
    <name type="common">Eye worm</name>
    <name type="synonym">Filaria loa</name>
    <dbReference type="NCBI Taxonomy" id="7209"/>
    <lineage>
        <taxon>Eukaryota</taxon>
        <taxon>Metazoa</taxon>
        <taxon>Ecdysozoa</taxon>
        <taxon>Nematoda</taxon>
        <taxon>Chromadorea</taxon>
        <taxon>Rhabditida</taxon>
        <taxon>Spirurina</taxon>
        <taxon>Spiruromorpha</taxon>
        <taxon>Filarioidea</taxon>
        <taxon>Onchocercidae</taxon>
        <taxon>Loa</taxon>
    </lineage>
</organism>
<protein>
    <submittedName>
        <fullName evidence="2">Uncharacterized protein</fullName>
    </submittedName>
</protein>
<evidence type="ECO:0000256" key="1">
    <source>
        <dbReference type="SAM" id="MobiDB-lite"/>
    </source>
</evidence>